<gene>
    <name evidence="1" type="ORF">ADUPG1_007367</name>
</gene>
<accession>A0ABQ5KNF6</accession>
<comment type="caution">
    <text evidence="1">The sequence shown here is derived from an EMBL/GenBank/DDBJ whole genome shotgun (WGS) entry which is preliminary data.</text>
</comment>
<dbReference type="Proteomes" id="UP001057375">
    <property type="component" value="Unassembled WGS sequence"/>
</dbReference>
<protein>
    <submittedName>
        <fullName evidence="1">Uncharacterized protein</fullName>
    </submittedName>
</protein>
<keyword evidence="2" id="KW-1185">Reference proteome</keyword>
<evidence type="ECO:0000313" key="2">
    <source>
        <dbReference type="Proteomes" id="UP001057375"/>
    </source>
</evidence>
<proteinExistence type="predicted"/>
<evidence type="ECO:0000313" key="1">
    <source>
        <dbReference type="EMBL" id="GKT33471.1"/>
    </source>
</evidence>
<name>A0ABQ5KNF6_9EUKA</name>
<reference evidence="1" key="1">
    <citation type="submission" date="2022-03" db="EMBL/GenBank/DDBJ databases">
        <title>Draft genome sequence of Aduncisulcus paluster, a free-living microaerophilic Fornicata.</title>
        <authorList>
            <person name="Yuyama I."/>
            <person name="Kume K."/>
            <person name="Tamura T."/>
            <person name="Inagaki Y."/>
            <person name="Hashimoto T."/>
        </authorList>
    </citation>
    <scope>NUCLEOTIDE SEQUENCE</scope>
    <source>
        <strain evidence="1">NY0171</strain>
    </source>
</reference>
<sequence length="112" mass="12733">MDTINLGDYIKVSGPVHKCLRDIYISLTTSDMVDRKDACWAFDLIQGLKKDLKKKKQFIPDLGYGWAPPTFEDMRKDAIEKKRRGSIESADAIVDKAFDTPEKATFCSIIDE</sequence>
<dbReference type="EMBL" id="BQXS01010274">
    <property type="protein sequence ID" value="GKT33471.1"/>
    <property type="molecule type" value="Genomic_DNA"/>
</dbReference>
<organism evidence="1 2">
    <name type="scientific">Aduncisulcus paluster</name>
    <dbReference type="NCBI Taxonomy" id="2918883"/>
    <lineage>
        <taxon>Eukaryota</taxon>
        <taxon>Metamonada</taxon>
        <taxon>Carpediemonas-like organisms</taxon>
        <taxon>Aduncisulcus</taxon>
    </lineage>
</organism>